<keyword evidence="1" id="KW-0732">Signal</keyword>
<dbReference type="Proteomes" id="UP000001055">
    <property type="component" value="Unassembled WGS sequence"/>
</dbReference>
<dbReference type="EMBL" id="CH445326">
    <property type="protein sequence ID" value="EAT91352.1"/>
    <property type="molecule type" value="Genomic_DNA"/>
</dbReference>
<reference evidence="3" key="1">
    <citation type="journal article" date="2007" name="Plant Cell">
        <title>Dothideomycete-plant interactions illuminated by genome sequencing and EST analysis of the wheat pathogen Stagonospora nodorum.</title>
        <authorList>
            <person name="Hane J.K."/>
            <person name="Lowe R.G."/>
            <person name="Solomon P.S."/>
            <person name="Tan K.C."/>
            <person name="Schoch C.L."/>
            <person name="Spatafora J.W."/>
            <person name="Crous P.W."/>
            <person name="Kodira C."/>
            <person name="Birren B.W."/>
            <person name="Galagan J.E."/>
            <person name="Torriani S.F."/>
            <person name="McDonald B.A."/>
            <person name="Oliver R.P."/>
        </authorList>
    </citation>
    <scope>NUCLEOTIDE SEQUENCE [LARGE SCALE GENOMIC DNA]</scope>
    <source>
        <strain evidence="3">SN15 / ATCC MYA-4574 / FGSC 10173</strain>
    </source>
</reference>
<name>Q0V2R1_PHANO</name>
<accession>Q0V2R1</accession>
<dbReference type="GeneID" id="5969181"/>
<proteinExistence type="predicted"/>
<dbReference type="AlphaFoldDB" id="Q0V2R1"/>
<dbReference type="VEuPathDB" id="FungiDB:JI435_434120"/>
<organism evidence="2 3">
    <name type="scientific">Phaeosphaeria nodorum (strain SN15 / ATCC MYA-4574 / FGSC 10173)</name>
    <name type="common">Glume blotch fungus</name>
    <name type="synonym">Parastagonospora nodorum</name>
    <dbReference type="NCBI Taxonomy" id="321614"/>
    <lineage>
        <taxon>Eukaryota</taxon>
        <taxon>Fungi</taxon>
        <taxon>Dikarya</taxon>
        <taxon>Ascomycota</taxon>
        <taxon>Pezizomycotina</taxon>
        <taxon>Dothideomycetes</taxon>
        <taxon>Pleosporomycetidae</taxon>
        <taxon>Pleosporales</taxon>
        <taxon>Pleosporineae</taxon>
        <taxon>Phaeosphaeriaceae</taxon>
        <taxon>Parastagonospora</taxon>
    </lineage>
</organism>
<sequence length="91" mass="9766">MLSQLTSPLSLSLLLLPLSSAAPLSSSERSLNFPPTPATNTCTAGTGTPGAFYMCPDANFGSSSKIPCQTQASLIWTGYRWRVRFLQRGKL</sequence>
<dbReference type="KEGG" id="pno:SNOG_01703"/>
<gene>
    <name evidence="2" type="ORF">SNOG_01703</name>
</gene>
<evidence type="ECO:0000256" key="1">
    <source>
        <dbReference type="SAM" id="SignalP"/>
    </source>
</evidence>
<dbReference type="InParanoid" id="Q0V2R1"/>
<dbReference type="RefSeq" id="XP_001792336.1">
    <property type="nucleotide sequence ID" value="XM_001792284.1"/>
</dbReference>
<feature type="signal peptide" evidence="1">
    <location>
        <begin position="1"/>
        <end position="21"/>
    </location>
</feature>
<protein>
    <submittedName>
        <fullName evidence="2">Uncharacterized protein</fullName>
    </submittedName>
</protein>
<evidence type="ECO:0000313" key="2">
    <source>
        <dbReference type="EMBL" id="EAT91352.1"/>
    </source>
</evidence>
<evidence type="ECO:0000313" key="3">
    <source>
        <dbReference type="Proteomes" id="UP000001055"/>
    </source>
</evidence>
<feature type="chain" id="PRO_5004178597" evidence="1">
    <location>
        <begin position="22"/>
        <end position="91"/>
    </location>
</feature>